<evidence type="ECO:0000313" key="3">
    <source>
        <dbReference type="EMBL" id="ALC41535.1"/>
    </source>
</evidence>
<feature type="region of interest" description="Disordered" evidence="1">
    <location>
        <begin position="444"/>
        <end position="486"/>
    </location>
</feature>
<accession>A0A0M4EGJ1</accession>
<feature type="compositionally biased region" description="Basic residues" evidence="1">
    <location>
        <begin position="342"/>
        <end position="353"/>
    </location>
</feature>
<feature type="compositionally biased region" description="Polar residues" evidence="1">
    <location>
        <begin position="460"/>
        <end position="469"/>
    </location>
</feature>
<dbReference type="EMBL" id="CP012524">
    <property type="protein sequence ID" value="ALC41535.1"/>
    <property type="molecule type" value="Genomic_DNA"/>
</dbReference>
<dbReference type="InterPro" id="IPR038875">
    <property type="entry name" value="PLA2_conodipine-like"/>
</dbReference>
<dbReference type="Proteomes" id="UP000494163">
    <property type="component" value="Chromosome 2R"/>
</dbReference>
<keyword evidence="4" id="KW-1185">Reference proteome</keyword>
<proteinExistence type="predicted"/>
<dbReference type="PANTHER" id="PTHR37687">
    <property type="entry name" value="AGAP006772-PA"/>
    <property type="match status" value="1"/>
</dbReference>
<feature type="compositionally biased region" description="Acidic residues" evidence="1">
    <location>
        <begin position="371"/>
        <end position="395"/>
    </location>
</feature>
<evidence type="ECO:0000256" key="1">
    <source>
        <dbReference type="SAM" id="MobiDB-lite"/>
    </source>
</evidence>
<feature type="chain" id="PRO_5005793211" evidence="2">
    <location>
        <begin position="18"/>
        <end position="755"/>
    </location>
</feature>
<feature type="signal peptide" evidence="2">
    <location>
        <begin position="1"/>
        <end position="17"/>
    </location>
</feature>
<name>A0A0M4EGJ1_DROBS</name>
<reference evidence="3 4" key="1">
    <citation type="submission" date="2015-08" db="EMBL/GenBank/DDBJ databases">
        <title>Ancestral chromatin configuration constrains chromatin evolution on differentiating sex chromosomes in Drosophila.</title>
        <authorList>
            <person name="Zhou Q."/>
            <person name="Bachtrog D."/>
        </authorList>
    </citation>
    <scope>NUCLEOTIDE SEQUENCE [LARGE SCALE GENOMIC DNA]</scope>
    <source>
        <tissue evidence="3">Whole larvae</tissue>
    </source>
</reference>
<protein>
    <submittedName>
        <fullName evidence="3">CG2269</fullName>
    </submittedName>
</protein>
<dbReference type="OrthoDB" id="6138985at2759"/>
<dbReference type="AlphaFoldDB" id="A0A0M4EGJ1"/>
<dbReference type="OMA" id="RHRINKA"/>
<feature type="compositionally biased region" description="Basic and acidic residues" evidence="1">
    <location>
        <begin position="354"/>
        <end position="370"/>
    </location>
</feature>
<evidence type="ECO:0000256" key="2">
    <source>
        <dbReference type="SAM" id="SignalP"/>
    </source>
</evidence>
<feature type="region of interest" description="Disordered" evidence="1">
    <location>
        <begin position="266"/>
        <end position="309"/>
    </location>
</feature>
<keyword evidence="2" id="KW-0732">Signal</keyword>
<organism evidence="3 4">
    <name type="scientific">Drosophila busckii</name>
    <name type="common">Fruit fly</name>
    <dbReference type="NCBI Taxonomy" id="30019"/>
    <lineage>
        <taxon>Eukaryota</taxon>
        <taxon>Metazoa</taxon>
        <taxon>Ecdysozoa</taxon>
        <taxon>Arthropoda</taxon>
        <taxon>Hexapoda</taxon>
        <taxon>Insecta</taxon>
        <taxon>Pterygota</taxon>
        <taxon>Neoptera</taxon>
        <taxon>Endopterygota</taxon>
        <taxon>Diptera</taxon>
        <taxon>Brachycera</taxon>
        <taxon>Muscomorpha</taxon>
        <taxon>Ephydroidea</taxon>
        <taxon>Drosophilidae</taxon>
        <taxon>Drosophila</taxon>
    </lineage>
</organism>
<feature type="region of interest" description="Disordered" evidence="1">
    <location>
        <begin position="321"/>
        <end position="419"/>
    </location>
</feature>
<feature type="compositionally biased region" description="Basic residues" evidence="1">
    <location>
        <begin position="399"/>
        <end position="412"/>
    </location>
</feature>
<gene>
    <name evidence="3" type="ORF">Dbus_chr2Rg1114</name>
</gene>
<evidence type="ECO:0000313" key="4">
    <source>
        <dbReference type="Proteomes" id="UP000494163"/>
    </source>
</evidence>
<dbReference type="PANTHER" id="PTHR37687:SF1">
    <property type="entry name" value="AGAP006772-PA"/>
    <property type="match status" value="1"/>
</dbReference>
<sequence>MAVQFVFAALWAVLALAQTTPQHAGYSLQAAVDELHRREAAKYPLNAPPAHQDDWDEDSDLFGNKYKNRNRHRFNKALAKYLERERNNYEMPYVGQEFDGQANPSNLFVDEKRKRASSPFRERDEQYEIAAPSVFRERENQGGNVDAGAATHSELTEQFLREIEEASEHERQERYKAALRQLWEKYQQQENELEQPQDPDLFEQKKRMRMPPYYLLMQKKRSYPVLPWLPYNADKKKRFPVAKRAISDAPLVSKTDERVAQELSELFGKPADQQPIDAKKKRSTEQQLKPAAATTHKPEASGTATALGDMRLEINFQRVNVTNGSQKEATTPEPGAPEQAKHAHAAGHHHKRNEQHSEEESAEHEEHEGEGGEESYEEDDHDEFDDEEGDAETDAEERRRKKKRAANAKHAHAPSVGHLMLRAKKSIDWSQYFGLDLDRKKKAEQGINPNNDANKHSSSEDGNINTNSDEQVEQEQEEEKKKRNIDTDKIDAMDKKLQSVEDFIIDETIKFTGAHEGLNSKNHDEARKLKEQLLSRLATAYSLEKMRRALDNLRVSVDSDNHLLRNVIEPDSDENTLDNRWSSRAKQHFGLKKPQQEEPTDDLIESKRKRSGYMRYPEQPNTMDDALTLNNGGYETLNDAYLGNKNYIIGSNQCPVIESMAERCRSADLISGDLNQELLPLCGVHQICYLCGASQVACDYQYLAEADNLCGSSNECQAAARSVLMILRGAPGRQLGPRECLKNPCLYRAMREIGL</sequence>